<keyword evidence="1" id="KW-0812">Transmembrane</keyword>
<reference evidence="2 3" key="1">
    <citation type="submission" date="2024-04" db="EMBL/GenBank/DDBJ databases">
        <title>Aurantiacibacter sp. DGU6 16S ribosomal RNA gene Genome sequencing and assembly.</title>
        <authorList>
            <person name="Park S."/>
        </authorList>
    </citation>
    <scope>NUCLEOTIDE SEQUENCE [LARGE SCALE GENOMIC DNA]</scope>
    <source>
        <strain evidence="2 3">DGU6</strain>
    </source>
</reference>
<dbReference type="SUPFAM" id="SSF51645">
    <property type="entry name" value="Malate synthase G"/>
    <property type="match status" value="1"/>
</dbReference>
<dbReference type="InterPro" id="IPR021484">
    <property type="entry name" value="DUF3137"/>
</dbReference>
<proteinExistence type="predicted"/>
<evidence type="ECO:0000256" key="1">
    <source>
        <dbReference type="SAM" id="Phobius"/>
    </source>
</evidence>
<keyword evidence="3" id="KW-1185">Reference proteome</keyword>
<dbReference type="RefSeq" id="WP_341672548.1">
    <property type="nucleotide sequence ID" value="NZ_JBBYHV010000001.1"/>
</dbReference>
<feature type="transmembrane region" description="Helical" evidence="1">
    <location>
        <begin position="36"/>
        <end position="53"/>
    </location>
</feature>
<evidence type="ECO:0000313" key="2">
    <source>
        <dbReference type="EMBL" id="MEL1250030.1"/>
    </source>
</evidence>
<protein>
    <submittedName>
        <fullName evidence="2">DUF3137 domain-containing protein</fullName>
    </submittedName>
</protein>
<accession>A0ABU9ICV3</accession>
<keyword evidence="1" id="KW-0472">Membrane</keyword>
<dbReference type="Pfam" id="PF11335">
    <property type="entry name" value="DUF3137"/>
    <property type="match status" value="1"/>
</dbReference>
<name>A0ABU9ICV3_9SPHN</name>
<dbReference type="EMBL" id="JBBYHV010000001">
    <property type="protein sequence ID" value="MEL1250030.1"/>
    <property type="molecule type" value="Genomic_DNA"/>
</dbReference>
<dbReference type="Proteomes" id="UP001497045">
    <property type="component" value="Unassembled WGS sequence"/>
</dbReference>
<gene>
    <name evidence="2" type="ORF">AAEO60_05045</name>
</gene>
<sequence length="312" mass="35185">MIERPDIDALMAGELGQFLQAQVQVRQDAKAKTNQRYLISAAGLIPLVLVLFLLPIGEFKIWASVAVGMGALWWSRQPIMAAKKQTKSGINEAIAKALGLSYLHDCGEGHGFLRAKAHKMFPSYTRAKHEDLWSGDMAGLPFSLHESHLEERRGSGKNSRWVTVFRGPVITIGFTRSFHATTLLERSGRHRRFGFFGEKDELKVGDAVLEKADMVHPDFEDSFTIYTTDQTEARYLVHPTYIEKLIALEQAFRGQGIRTLFKDRELTIVLKTENMFESGSLDHNMDRAMVQMCVSQFMAMADLCAELNETAR</sequence>
<comment type="caution">
    <text evidence="2">The sequence shown here is derived from an EMBL/GenBank/DDBJ whole genome shotgun (WGS) entry which is preliminary data.</text>
</comment>
<keyword evidence="1" id="KW-1133">Transmembrane helix</keyword>
<evidence type="ECO:0000313" key="3">
    <source>
        <dbReference type="Proteomes" id="UP001497045"/>
    </source>
</evidence>
<dbReference type="InterPro" id="IPR011076">
    <property type="entry name" value="Malate_synth_sf"/>
</dbReference>
<organism evidence="2 3">
    <name type="scientific">Aurantiacibacter gilvus</name>
    <dbReference type="NCBI Taxonomy" id="3139141"/>
    <lineage>
        <taxon>Bacteria</taxon>
        <taxon>Pseudomonadati</taxon>
        <taxon>Pseudomonadota</taxon>
        <taxon>Alphaproteobacteria</taxon>
        <taxon>Sphingomonadales</taxon>
        <taxon>Erythrobacteraceae</taxon>
        <taxon>Aurantiacibacter</taxon>
    </lineage>
</organism>